<dbReference type="InterPro" id="IPR053037">
    <property type="entry name" value="Pericyclase_pydY-like"/>
</dbReference>
<gene>
    <name evidence="1" type="ORF">IF1G_10858</name>
</gene>
<dbReference type="SUPFAM" id="SSF50814">
    <property type="entry name" value="Lipocalins"/>
    <property type="match status" value="1"/>
</dbReference>
<dbReference type="Proteomes" id="UP000315783">
    <property type="component" value="Unassembled WGS sequence"/>
</dbReference>
<protein>
    <recommendedName>
        <fullName evidence="3">LCCL domain-containing protein</fullName>
    </recommendedName>
</protein>
<evidence type="ECO:0000313" key="2">
    <source>
        <dbReference type="Proteomes" id="UP000315783"/>
    </source>
</evidence>
<dbReference type="EMBL" id="SPUK01000026">
    <property type="protein sequence ID" value="TQV90535.1"/>
    <property type="molecule type" value="Genomic_DNA"/>
</dbReference>
<proteinExistence type="predicted"/>
<dbReference type="InterPro" id="IPR012674">
    <property type="entry name" value="Calycin"/>
</dbReference>
<dbReference type="PANTHER" id="PTHR38115">
    <property type="entry name" value="LIPOCALIN-LIKE DOMAIN-CONTAINING PROTEIN"/>
    <property type="match status" value="1"/>
</dbReference>
<keyword evidence="2" id="KW-1185">Reference proteome</keyword>
<evidence type="ECO:0008006" key="3">
    <source>
        <dbReference type="Google" id="ProtNLM"/>
    </source>
</evidence>
<evidence type="ECO:0000313" key="1">
    <source>
        <dbReference type="EMBL" id="TQV90535.1"/>
    </source>
</evidence>
<organism evidence="1 2">
    <name type="scientific">Cordyceps javanica</name>
    <dbReference type="NCBI Taxonomy" id="43265"/>
    <lineage>
        <taxon>Eukaryota</taxon>
        <taxon>Fungi</taxon>
        <taxon>Dikarya</taxon>
        <taxon>Ascomycota</taxon>
        <taxon>Pezizomycotina</taxon>
        <taxon>Sordariomycetes</taxon>
        <taxon>Hypocreomycetidae</taxon>
        <taxon>Hypocreales</taxon>
        <taxon>Cordycipitaceae</taxon>
        <taxon>Cordyceps</taxon>
    </lineage>
</organism>
<name>A0A545VJJ4_9HYPO</name>
<accession>A0A545VJJ4</accession>
<sequence length="197" mass="21795">MATPDAVSMQDLTGSWLLNKALSDSFDPAFEFQGIPWIIRKVVSITTLTLKVSYDVDEDGAKTLVFTQAASIAIAGLSEEKETRFLDGRETFHSSTLFGTSSARSRMVNLSSAIANDGKPLDSALTRGFLHEGEPGEDNNLFDLIVHQTKGWVMEQLWGFGMVNDERRLMRKMVIKKGGDVAYITAFYDWTGSKDGK</sequence>
<dbReference type="AlphaFoldDB" id="A0A545VJJ4"/>
<comment type="caution">
    <text evidence="1">The sequence shown here is derived from an EMBL/GenBank/DDBJ whole genome shotgun (WGS) entry which is preliminary data.</text>
</comment>
<dbReference type="PANTHER" id="PTHR38115:SF1">
    <property type="entry name" value="LIPOCALIN-LIKE DOMAIN-CONTAINING PROTEIN"/>
    <property type="match status" value="1"/>
</dbReference>
<dbReference type="OrthoDB" id="425354at2759"/>
<reference evidence="1 2" key="1">
    <citation type="journal article" date="2019" name="Appl. Microbiol. Biotechnol.">
        <title>Genome sequence of Isaria javanica and comparative genome analysis insights into family S53 peptidase evolution in fungal entomopathogens.</title>
        <authorList>
            <person name="Lin R."/>
            <person name="Zhang X."/>
            <person name="Xin B."/>
            <person name="Zou M."/>
            <person name="Gao Y."/>
            <person name="Qin F."/>
            <person name="Hu Q."/>
            <person name="Xie B."/>
            <person name="Cheng X."/>
        </authorList>
    </citation>
    <scope>NUCLEOTIDE SEQUENCE [LARGE SCALE GENOMIC DNA]</scope>
    <source>
        <strain evidence="1 2">IJ1G</strain>
    </source>
</reference>